<evidence type="ECO:0000256" key="1">
    <source>
        <dbReference type="ARBA" id="ARBA00005562"/>
    </source>
</evidence>
<evidence type="ECO:0000256" key="4">
    <source>
        <dbReference type="SAM" id="MobiDB-lite"/>
    </source>
</evidence>
<dbReference type="Gene3D" id="1.10.10.10">
    <property type="entry name" value="Winged helix-like DNA-binding domain superfamily/Winged helix DNA-binding domain"/>
    <property type="match status" value="1"/>
</dbReference>
<dbReference type="InterPro" id="IPR003118">
    <property type="entry name" value="Pointed_dom"/>
</dbReference>
<dbReference type="SMART" id="SM00251">
    <property type="entry name" value="SAM_PNT"/>
    <property type="match status" value="1"/>
</dbReference>
<accession>A0A226ESU9</accession>
<reference evidence="7 8" key="1">
    <citation type="submission" date="2015-12" db="EMBL/GenBank/DDBJ databases">
        <title>The genome of Folsomia candida.</title>
        <authorList>
            <person name="Faddeeva A."/>
            <person name="Derks M.F."/>
            <person name="Anvar Y."/>
            <person name="Smit S."/>
            <person name="Van Straalen N."/>
            <person name="Roelofs D."/>
        </authorList>
    </citation>
    <scope>NUCLEOTIDE SEQUENCE [LARGE SCALE GENOMIC DNA]</scope>
    <source>
        <strain evidence="7 8">VU population</strain>
        <tissue evidence="7">Whole body</tissue>
    </source>
</reference>
<dbReference type="PRINTS" id="PR00454">
    <property type="entry name" value="ETSDOMAIN"/>
</dbReference>
<dbReference type="AlphaFoldDB" id="A0A226ESU9"/>
<evidence type="ECO:0000259" key="6">
    <source>
        <dbReference type="PROSITE" id="PS51433"/>
    </source>
</evidence>
<dbReference type="Gene3D" id="1.10.150.50">
    <property type="entry name" value="Transcription Factor, Ets-1"/>
    <property type="match status" value="1"/>
</dbReference>
<evidence type="ECO:0000313" key="7">
    <source>
        <dbReference type="EMBL" id="OXA60579.1"/>
    </source>
</evidence>
<dbReference type="SMART" id="SM00413">
    <property type="entry name" value="ETS"/>
    <property type="match status" value="1"/>
</dbReference>
<dbReference type="InterPro" id="IPR046328">
    <property type="entry name" value="ETS_fam"/>
</dbReference>
<feature type="domain" description="ETS" evidence="5">
    <location>
        <begin position="220"/>
        <end position="300"/>
    </location>
</feature>
<dbReference type="PROSITE" id="PS50061">
    <property type="entry name" value="ETS_DOMAIN_3"/>
    <property type="match status" value="1"/>
</dbReference>
<keyword evidence="2 3" id="KW-0238">DNA-binding</keyword>
<keyword evidence="3" id="KW-0539">Nucleus</keyword>
<dbReference type="InterPro" id="IPR013761">
    <property type="entry name" value="SAM/pointed_sf"/>
</dbReference>
<dbReference type="EMBL" id="LNIX01000002">
    <property type="protein sequence ID" value="OXA60579.1"/>
    <property type="molecule type" value="Genomic_DNA"/>
</dbReference>
<name>A0A226ESU9_FOLCA</name>
<dbReference type="PANTHER" id="PTHR11849:SF195">
    <property type="entry name" value="GA-BINDING PROTEIN ALPHA CHAIN"/>
    <property type="match status" value="1"/>
</dbReference>
<dbReference type="InterPro" id="IPR036390">
    <property type="entry name" value="WH_DNA-bd_sf"/>
</dbReference>
<dbReference type="GO" id="GO:0005634">
    <property type="term" value="C:nucleus"/>
    <property type="evidence" value="ECO:0007669"/>
    <property type="project" value="UniProtKB-SubCell"/>
</dbReference>
<dbReference type="PROSITE" id="PS00345">
    <property type="entry name" value="ETS_DOMAIN_1"/>
    <property type="match status" value="1"/>
</dbReference>
<dbReference type="Proteomes" id="UP000198287">
    <property type="component" value="Unassembled WGS sequence"/>
</dbReference>
<dbReference type="PANTHER" id="PTHR11849">
    <property type="entry name" value="ETS"/>
    <property type="match status" value="1"/>
</dbReference>
<dbReference type="PROSITE" id="PS51433">
    <property type="entry name" value="PNT"/>
    <property type="match status" value="1"/>
</dbReference>
<dbReference type="STRING" id="158441.A0A226ESU9"/>
<feature type="compositionally biased region" description="Low complexity" evidence="4">
    <location>
        <begin position="192"/>
        <end position="203"/>
    </location>
</feature>
<evidence type="ECO:0000256" key="3">
    <source>
        <dbReference type="RuleBase" id="RU004019"/>
    </source>
</evidence>
<dbReference type="OMA" id="CPNEYVE"/>
<dbReference type="GO" id="GO:0030154">
    <property type="term" value="P:cell differentiation"/>
    <property type="evidence" value="ECO:0007669"/>
    <property type="project" value="TreeGrafter"/>
</dbReference>
<evidence type="ECO:0000259" key="5">
    <source>
        <dbReference type="PROSITE" id="PS50061"/>
    </source>
</evidence>
<dbReference type="Pfam" id="PF02198">
    <property type="entry name" value="SAM_PNT"/>
    <property type="match status" value="1"/>
</dbReference>
<dbReference type="InterPro" id="IPR036388">
    <property type="entry name" value="WH-like_DNA-bd_sf"/>
</dbReference>
<proteinExistence type="inferred from homology"/>
<keyword evidence="8" id="KW-1185">Reference proteome</keyword>
<protein>
    <submittedName>
        <fullName evidence="7">DNA-binding protein Ets97D</fullName>
    </submittedName>
</protein>
<dbReference type="SUPFAM" id="SSF47769">
    <property type="entry name" value="SAM/Pointed domain"/>
    <property type="match status" value="1"/>
</dbReference>
<dbReference type="PROSITE" id="PS00346">
    <property type="entry name" value="ETS_DOMAIN_2"/>
    <property type="match status" value="1"/>
</dbReference>
<gene>
    <name evidence="7" type="ORF">Fcan01_06224</name>
</gene>
<feature type="compositionally biased region" description="Polar residues" evidence="4">
    <location>
        <begin position="204"/>
        <end position="215"/>
    </location>
</feature>
<evidence type="ECO:0000313" key="8">
    <source>
        <dbReference type="Proteomes" id="UP000198287"/>
    </source>
</evidence>
<dbReference type="OrthoDB" id="10067219at2759"/>
<feature type="region of interest" description="Disordered" evidence="4">
    <location>
        <begin position="178"/>
        <end position="215"/>
    </location>
</feature>
<organism evidence="7 8">
    <name type="scientific">Folsomia candida</name>
    <name type="common">Springtail</name>
    <dbReference type="NCBI Taxonomy" id="158441"/>
    <lineage>
        <taxon>Eukaryota</taxon>
        <taxon>Metazoa</taxon>
        <taxon>Ecdysozoa</taxon>
        <taxon>Arthropoda</taxon>
        <taxon>Hexapoda</taxon>
        <taxon>Collembola</taxon>
        <taxon>Entomobryomorpha</taxon>
        <taxon>Isotomoidea</taxon>
        <taxon>Isotomidae</taxon>
        <taxon>Proisotominae</taxon>
        <taxon>Folsomia</taxon>
    </lineage>
</organism>
<evidence type="ECO:0000256" key="2">
    <source>
        <dbReference type="ARBA" id="ARBA00023125"/>
    </source>
</evidence>
<dbReference type="InterPro" id="IPR000418">
    <property type="entry name" value="Ets_dom"/>
</dbReference>
<comment type="caution">
    <text evidence="7">The sequence shown here is derived from an EMBL/GenBank/DDBJ whole genome shotgun (WGS) entry which is preliminary data.</text>
</comment>
<dbReference type="Pfam" id="PF00178">
    <property type="entry name" value="Ets"/>
    <property type="match status" value="1"/>
</dbReference>
<dbReference type="GO" id="GO:0000981">
    <property type="term" value="F:DNA-binding transcription factor activity, RNA polymerase II-specific"/>
    <property type="evidence" value="ECO:0007669"/>
    <property type="project" value="TreeGrafter"/>
</dbReference>
<dbReference type="SUPFAM" id="SSF46785">
    <property type="entry name" value="Winged helix' DNA-binding domain"/>
    <property type="match status" value="1"/>
</dbReference>
<feature type="domain" description="PNT" evidence="6">
    <location>
        <begin position="64"/>
        <end position="149"/>
    </location>
</feature>
<dbReference type="GO" id="GO:0043565">
    <property type="term" value="F:sequence-specific DNA binding"/>
    <property type="evidence" value="ECO:0007669"/>
    <property type="project" value="InterPro"/>
</dbReference>
<sequence length="331" mass="38117">MAQVKLELNHVAGQNRINIVDVLRCPNEYVEVEEDDNSSTAEDLSLNGCNSVDEDLCNETIPSKWMIYEDINSLFPISLPNPSQWTEVHIIHWLTWAIKEFKIKQLSDAFWTLTGKQLCQMTQEEFRKCVPYDPQNLFWTHIELLRKCHVFAVVDKVNHRSTTSPVLPEVAVAVLEPPRQAQKAARKPRTPSSSSSNSSTNGSLQISTKKPTMTGHNGQIQLWQFLLELLGDRSRKDVIQWVGSDGEFKLNDPELVAQMWGERKNKPKMNYEKLSRALRYYYHDGMIAKVHGRRFVYKFERKLKELMGLTTEQLMLLNPDLSPDSTRSAEI</sequence>
<comment type="similarity">
    <text evidence="1 3">Belongs to the ETS family.</text>
</comment>
<comment type="subcellular location">
    <subcellularLocation>
        <location evidence="3">Nucleus</location>
    </subcellularLocation>
</comment>